<protein>
    <submittedName>
        <fullName evidence="2">Uncharacterized protein</fullName>
    </submittedName>
</protein>
<dbReference type="HOGENOM" id="CLU_921873_0_0_1"/>
<dbReference type="EMBL" id="KN837361">
    <property type="protein sequence ID" value="KIJ26659.1"/>
    <property type="molecule type" value="Genomic_DNA"/>
</dbReference>
<evidence type="ECO:0000313" key="3">
    <source>
        <dbReference type="Proteomes" id="UP000054279"/>
    </source>
</evidence>
<feature type="compositionally biased region" description="Low complexity" evidence="1">
    <location>
        <begin position="219"/>
        <end position="231"/>
    </location>
</feature>
<dbReference type="Proteomes" id="UP000054279">
    <property type="component" value="Unassembled WGS sequence"/>
</dbReference>
<reference evidence="2 3" key="1">
    <citation type="submission" date="2014-06" db="EMBL/GenBank/DDBJ databases">
        <title>Evolutionary Origins and Diversification of the Mycorrhizal Mutualists.</title>
        <authorList>
            <consortium name="DOE Joint Genome Institute"/>
            <consortium name="Mycorrhizal Genomics Consortium"/>
            <person name="Kohler A."/>
            <person name="Kuo A."/>
            <person name="Nagy L.G."/>
            <person name="Floudas D."/>
            <person name="Copeland A."/>
            <person name="Barry K.W."/>
            <person name="Cichocki N."/>
            <person name="Veneault-Fourrey C."/>
            <person name="LaButti K."/>
            <person name="Lindquist E.A."/>
            <person name="Lipzen A."/>
            <person name="Lundell T."/>
            <person name="Morin E."/>
            <person name="Murat C."/>
            <person name="Riley R."/>
            <person name="Ohm R."/>
            <person name="Sun H."/>
            <person name="Tunlid A."/>
            <person name="Henrissat B."/>
            <person name="Grigoriev I.V."/>
            <person name="Hibbett D.S."/>
            <person name="Martin F."/>
        </authorList>
    </citation>
    <scope>NUCLEOTIDE SEQUENCE [LARGE SCALE GENOMIC DNA]</scope>
    <source>
        <strain evidence="2 3">SS14</strain>
    </source>
</reference>
<proteinExistence type="predicted"/>
<accession>A0A0C9TXV7</accession>
<evidence type="ECO:0000256" key="1">
    <source>
        <dbReference type="SAM" id="MobiDB-lite"/>
    </source>
</evidence>
<gene>
    <name evidence="2" type="ORF">M422DRAFT_272231</name>
</gene>
<name>A0A0C9TXV7_SPHS4</name>
<keyword evidence="3" id="KW-1185">Reference proteome</keyword>
<sequence length="302" mass="31585">MVRQESYLIAPLAVLKTKLGLATVERDYSQFEYQALLRMKHLYDDTILSYDDLQVIAACYNVPFLFQLPMPAPIPGAAAPMIQPGAIQNLAPLAITLPPIAAPALALTPTPAPAPAPAPAPVLVVVVVPVPTALPILVPTIDPGPVRAGAPALNSAVVPPRGITRSGKTARIKPPQKPPIGWSREGFHARNAAVDENGNTSGGGEASRSGKTNGSEKASGSGRQSSQNGSSIDNTIGVLTDDEDPVVISKQARTKSIKKECSPSCFANIASTPSTSSVEAYVMRSDQAEPRNFDKGKGKAEV</sequence>
<organism evidence="2 3">
    <name type="scientific">Sphaerobolus stellatus (strain SS14)</name>
    <dbReference type="NCBI Taxonomy" id="990650"/>
    <lineage>
        <taxon>Eukaryota</taxon>
        <taxon>Fungi</taxon>
        <taxon>Dikarya</taxon>
        <taxon>Basidiomycota</taxon>
        <taxon>Agaricomycotina</taxon>
        <taxon>Agaricomycetes</taxon>
        <taxon>Phallomycetidae</taxon>
        <taxon>Geastrales</taxon>
        <taxon>Sphaerobolaceae</taxon>
        <taxon>Sphaerobolus</taxon>
    </lineage>
</organism>
<dbReference type="AlphaFoldDB" id="A0A0C9TXV7"/>
<evidence type="ECO:0000313" key="2">
    <source>
        <dbReference type="EMBL" id="KIJ26659.1"/>
    </source>
</evidence>
<feature type="region of interest" description="Disordered" evidence="1">
    <location>
        <begin position="150"/>
        <end position="238"/>
    </location>
</feature>
<feature type="compositionally biased region" description="Polar residues" evidence="1">
    <location>
        <begin position="209"/>
        <end position="218"/>
    </location>
</feature>